<reference evidence="2 3" key="1">
    <citation type="submission" date="2020-03" db="EMBL/GenBank/DDBJ databases">
        <title>Draft Genome Sequence of Cudoniella acicularis.</title>
        <authorList>
            <person name="Buettner E."/>
            <person name="Kellner H."/>
        </authorList>
    </citation>
    <scope>NUCLEOTIDE SEQUENCE [LARGE SCALE GENOMIC DNA]</scope>
    <source>
        <strain evidence="2 3">DSM 108380</strain>
    </source>
</reference>
<evidence type="ECO:0000313" key="3">
    <source>
        <dbReference type="Proteomes" id="UP000566819"/>
    </source>
</evidence>
<dbReference type="EMBL" id="JAAMPI010000003">
    <property type="protein sequence ID" value="KAF4637996.1"/>
    <property type="molecule type" value="Genomic_DNA"/>
</dbReference>
<accession>A0A8H4RYV4</accession>
<sequence>MNGAFLAPIGEPAMKKLKFDPRPLLDPSGDETDPAVKGQAYEMLREQGLVMWTTFKWDLGKKEASAWMPDSFVEMVSGQMWTVGLFRTDVWRPAFRIPAMARDTVTKGKSWGGEEHEDEDEDMGVEGLEI</sequence>
<evidence type="ECO:0000313" key="2">
    <source>
        <dbReference type="EMBL" id="KAF4637996.1"/>
    </source>
</evidence>
<dbReference type="Proteomes" id="UP000566819">
    <property type="component" value="Unassembled WGS sequence"/>
</dbReference>
<proteinExistence type="predicted"/>
<gene>
    <name evidence="2" type="ORF">G7Y89_g71</name>
</gene>
<feature type="region of interest" description="Disordered" evidence="1">
    <location>
        <begin position="106"/>
        <end position="130"/>
    </location>
</feature>
<feature type="compositionally biased region" description="Acidic residues" evidence="1">
    <location>
        <begin position="115"/>
        <end position="130"/>
    </location>
</feature>
<comment type="caution">
    <text evidence="2">The sequence shown here is derived from an EMBL/GenBank/DDBJ whole genome shotgun (WGS) entry which is preliminary data.</text>
</comment>
<evidence type="ECO:0000256" key="1">
    <source>
        <dbReference type="SAM" id="MobiDB-lite"/>
    </source>
</evidence>
<protein>
    <submittedName>
        <fullName evidence="2">Uncharacterized protein</fullName>
    </submittedName>
</protein>
<organism evidence="2 3">
    <name type="scientific">Cudoniella acicularis</name>
    <dbReference type="NCBI Taxonomy" id="354080"/>
    <lineage>
        <taxon>Eukaryota</taxon>
        <taxon>Fungi</taxon>
        <taxon>Dikarya</taxon>
        <taxon>Ascomycota</taxon>
        <taxon>Pezizomycotina</taxon>
        <taxon>Leotiomycetes</taxon>
        <taxon>Helotiales</taxon>
        <taxon>Tricladiaceae</taxon>
        <taxon>Cudoniella</taxon>
    </lineage>
</organism>
<dbReference type="AlphaFoldDB" id="A0A8H4RYV4"/>
<name>A0A8H4RYV4_9HELO</name>
<keyword evidence="3" id="KW-1185">Reference proteome</keyword>